<accession>A0AAV1X8L4</accession>
<gene>
    <name evidence="6" type="ORF">LLUT_LOCUS19006</name>
</gene>
<keyword evidence="3" id="KW-0863">Zinc-finger</keyword>
<proteinExistence type="inferred from homology"/>
<dbReference type="GO" id="GO:0005634">
    <property type="term" value="C:nucleus"/>
    <property type="evidence" value="ECO:0007669"/>
    <property type="project" value="TreeGrafter"/>
</dbReference>
<evidence type="ECO:0000313" key="6">
    <source>
        <dbReference type="EMBL" id="CAL0317946.1"/>
    </source>
</evidence>
<dbReference type="PROSITE" id="PS50103">
    <property type="entry name" value="ZF_C3H1"/>
    <property type="match status" value="1"/>
</dbReference>
<dbReference type="SMART" id="SM00356">
    <property type="entry name" value="ZnF_C3H1"/>
    <property type="match status" value="2"/>
</dbReference>
<feature type="compositionally biased region" description="Polar residues" evidence="4">
    <location>
        <begin position="446"/>
        <end position="478"/>
    </location>
</feature>
<dbReference type="Proteomes" id="UP001497480">
    <property type="component" value="Unassembled WGS sequence"/>
</dbReference>
<feature type="region of interest" description="Disordered" evidence="4">
    <location>
        <begin position="446"/>
        <end position="510"/>
    </location>
</feature>
<feature type="compositionally biased region" description="Polar residues" evidence="4">
    <location>
        <begin position="493"/>
        <end position="504"/>
    </location>
</feature>
<feature type="region of interest" description="Disordered" evidence="4">
    <location>
        <begin position="1144"/>
        <end position="1233"/>
    </location>
</feature>
<dbReference type="Gene3D" id="4.10.1000.10">
    <property type="entry name" value="Zinc finger, CCCH-type"/>
    <property type="match status" value="1"/>
</dbReference>
<evidence type="ECO:0000256" key="2">
    <source>
        <dbReference type="ARBA" id="ARBA00022734"/>
    </source>
</evidence>
<feature type="domain" description="C3H1-type" evidence="5">
    <location>
        <begin position="1467"/>
        <end position="1496"/>
    </location>
</feature>
<feature type="compositionally biased region" description="Polar residues" evidence="4">
    <location>
        <begin position="1161"/>
        <end position="1171"/>
    </location>
</feature>
<comment type="similarity">
    <text evidence="1">Belongs to the leguminous lectin family.</text>
</comment>
<keyword evidence="2" id="KW-0430">Lectin</keyword>
<dbReference type="PROSITE" id="PS00307">
    <property type="entry name" value="LECTIN_LEGUME_BETA"/>
    <property type="match status" value="1"/>
</dbReference>
<evidence type="ECO:0000313" key="7">
    <source>
        <dbReference type="Proteomes" id="UP001497480"/>
    </source>
</evidence>
<dbReference type="InterPro" id="IPR000571">
    <property type="entry name" value="Znf_CCCH"/>
</dbReference>
<feature type="compositionally biased region" description="Basic and acidic residues" evidence="4">
    <location>
        <begin position="480"/>
        <end position="492"/>
    </location>
</feature>
<dbReference type="PANTHER" id="PTHR46156">
    <property type="entry name" value="CCCH ZINGC FINGER"/>
    <property type="match status" value="1"/>
</dbReference>
<name>A0AAV1X8L4_LUPLU</name>
<protein>
    <recommendedName>
        <fullName evidence="5">C3H1-type domain-containing protein</fullName>
    </recommendedName>
</protein>
<feature type="zinc finger region" description="C3H1-type" evidence="3">
    <location>
        <begin position="1467"/>
        <end position="1496"/>
    </location>
</feature>
<comment type="caution">
    <text evidence="6">The sequence shown here is derived from an EMBL/GenBank/DDBJ whole genome shotgun (WGS) entry which is preliminary data.</text>
</comment>
<evidence type="ECO:0000256" key="3">
    <source>
        <dbReference type="PROSITE-ProRule" id="PRU00723"/>
    </source>
</evidence>
<feature type="compositionally biased region" description="Polar residues" evidence="4">
    <location>
        <begin position="42"/>
        <end position="56"/>
    </location>
</feature>
<dbReference type="GO" id="GO:0030246">
    <property type="term" value="F:carbohydrate binding"/>
    <property type="evidence" value="ECO:0007669"/>
    <property type="project" value="UniProtKB-KW"/>
</dbReference>
<sequence>MDQHHSHHYLRTKYAPTFSHHHNPNHLPPPPQQPSHPHLSSYRTTASAPYRNNNYPPQFAPNYPIQQDRPISNNHHHPHSCPNSHSFSDNNDLPRRALLHFDQSSWNPNPRVTSENRHPRNYSQVDFDMELHHRLVDRLPPPPPLPPLYRPIDNLQFDHDDGSSRLRMEHMDLYESNPREREREESVWGRGGNGNHHPSDFEPKYDSPSQQVWKSDYYGNELGKYNSRGNIREGAHEFTRTSPEKQIQKKSALLRLQTVKPNRKNRENERLCYTGYAAEINSNFFRAEEREERKGSPVELDISFESNSLVAKAIVPPSSSAVVCDTNMTTVSYTDMCSTERRKKVSVSESDCSGLPPAKLPTGSVSLDSSPCKANGTFSSAKELSLQKNVSDTCSPPCTSLSDMSHGKKEATLSNVTTNLCSEISSPIAVQKKKLVKRAIKKVVKNRNSTLSHSPSANTHHGTVQTDSLTSKLPSSPASDKIETSMKEKSTTGDKVSTTDSLHSLPNEGNVFPEYRKKGLSLLSFGPHSRSHGCKTGEDSDIGKLARVYHLNSNDLTGSEVNHTDLQENPSGSVENFIVSESGNDGIAGKALRITQNTNLERNQDTDVPISEVIAISSSVNNGIQEGLNCIQHASVLKQGSANESANSEDSITTHCCDTGKLVSPSDATVFLENCDTEETLSNLNISVEFDTYKIKEREVQSHLNILSSKIEGISPDPVNPVSYASYVDRATNVLKMPSPSQDFDQSVKSLDLNSKSSADEVTTLHGKIEVSETEFCVENNGNDVANKVSRASKRKKVTATHPTFSNTVVVTTSCADNLTSFSDNQAQKKGGTLSSMSTLSIAQSIPYSKGIAKLPDNILVGCSFESINADRGLLSSEHSEIQHTDIASYSLCENMPILNLQFSMLQGEKKENIIPAVPISSTQTDTSVIGNSKRKKTGLEVVEESYQYRDLVQISPIADMESNDLNMKDDLLPQQNLMPCHTNGDGINASILDVELIEDVPDALSIMCSKGMASEVPAGKILNYIKSSQDYSKVKAHGLSSFGSELNRSKNQPGDVIPKTFQGHSFTFSKTKTSASSFHISKPRTWLRTINTSHTYLPGIKPLVATVPPKRSILERKGNTQNTSYIRKGNSLIRKPSLVSASSQISSAKQSPSFGLNELPKNTRSESQVDLTEPILKAGITIVPQQRQRTPPAPIDTNSDENMSAPLVEPPEDQTDPSNNGESEVEANGRNISSLKPKRIVYIKPKTNQLVATSNYCDVSVSTDNKTGTAFSDGYYKRNKNQLVRTTFESHINQTVAMPNSTVSSDGQGVRKVLSNKRFSKRRSHKVAGTSCKPLRASLEATLTVAAVERKKRGQESAACIGSRTKKAADCVGERIFRIGSVRYRMDPSRRTLKRISDDEPMSSASVPSGLTAKRAYIPRRLVIGNDEYIRIGNGNQLIRDPKKRTRKLANEKVRWSLHTARQRLTRKQKYCQFFTRFGKCNKDGGKCPYIHDPTKIAVCTKFLNGLCSTPNCTLTHKVLRNIGSKELNVVYCIY</sequence>
<dbReference type="PANTHER" id="PTHR46156:SF1">
    <property type="entry name" value="ZINC FINGER CCCH DOMAIN-CONTAINING PROTEIN 3"/>
    <property type="match status" value="1"/>
</dbReference>
<keyword evidence="3" id="KW-0479">Metal-binding</keyword>
<feature type="compositionally biased region" description="Basic and acidic residues" evidence="4">
    <location>
        <begin position="175"/>
        <end position="187"/>
    </location>
</feature>
<feature type="region of interest" description="Disordered" evidence="4">
    <location>
        <begin position="175"/>
        <end position="209"/>
    </location>
</feature>
<dbReference type="InterPro" id="IPR019825">
    <property type="entry name" value="Lectin_legB_Mn/Ca_BS"/>
</dbReference>
<keyword evidence="3" id="KW-0862">Zinc</keyword>
<feature type="compositionally biased region" description="Low complexity" evidence="4">
    <location>
        <begin position="1144"/>
        <end position="1154"/>
    </location>
</feature>
<keyword evidence="7" id="KW-1185">Reference proteome</keyword>
<dbReference type="GO" id="GO:0008270">
    <property type="term" value="F:zinc ion binding"/>
    <property type="evidence" value="ECO:0007669"/>
    <property type="project" value="UniProtKB-KW"/>
</dbReference>
<feature type="region of interest" description="Disordered" evidence="4">
    <location>
        <begin position="17"/>
        <end position="92"/>
    </location>
</feature>
<evidence type="ECO:0000256" key="4">
    <source>
        <dbReference type="SAM" id="MobiDB-lite"/>
    </source>
</evidence>
<organism evidence="6 7">
    <name type="scientific">Lupinus luteus</name>
    <name type="common">European yellow lupine</name>
    <dbReference type="NCBI Taxonomy" id="3873"/>
    <lineage>
        <taxon>Eukaryota</taxon>
        <taxon>Viridiplantae</taxon>
        <taxon>Streptophyta</taxon>
        <taxon>Embryophyta</taxon>
        <taxon>Tracheophyta</taxon>
        <taxon>Spermatophyta</taxon>
        <taxon>Magnoliopsida</taxon>
        <taxon>eudicotyledons</taxon>
        <taxon>Gunneridae</taxon>
        <taxon>Pentapetalae</taxon>
        <taxon>rosids</taxon>
        <taxon>fabids</taxon>
        <taxon>Fabales</taxon>
        <taxon>Fabaceae</taxon>
        <taxon>Papilionoideae</taxon>
        <taxon>50 kb inversion clade</taxon>
        <taxon>genistoids sensu lato</taxon>
        <taxon>core genistoids</taxon>
        <taxon>Genisteae</taxon>
        <taxon>Lupinus</taxon>
    </lineage>
</organism>
<evidence type="ECO:0000259" key="5">
    <source>
        <dbReference type="PROSITE" id="PS50103"/>
    </source>
</evidence>
<reference evidence="6 7" key="1">
    <citation type="submission" date="2024-03" db="EMBL/GenBank/DDBJ databases">
        <authorList>
            <person name="Martinez-Hernandez J."/>
        </authorList>
    </citation>
    <scope>NUCLEOTIDE SEQUENCE [LARGE SCALE GENOMIC DNA]</scope>
</reference>
<dbReference type="EMBL" id="CAXHTB010000013">
    <property type="protein sequence ID" value="CAL0317946.1"/>
    <property type="molecule type" value="Genomic_DNA"/>
</dbReference>
<evidence type="ECO:0000256" key="1">
    <source>
        <dbReference type="ARBA" id="ARBA00007606"/>
    </source>
</evidence>